<dbReference type="InterPro" id="IPR006073">
    <property type="entry name" value="GTP-bd"/>
</dbReference>
<dbReference type="SUPFAM" id="SSF82051">
    <property type="entry name" value="Obg GTP-binding protein N-terminal domain"/>
    <property type="match status" value="1"/>
</dbReference>
<dbReference type="AlphaFoldDB" id="A0A101FGR2"/>
<keyword evidence="3" id="KW-0963">Cytoplasm</keyword>
<proteinExistence type="inferred from homology"/>
<keyword evidence="5" id="KW-0547">Nucleotide-binding</keyword>
<organism evidence="12 13">
    <name type="scientific">Thermacetogenium phaeum</name>
    <dbReference type="NCBI Taxonomy" id="85874"/>
    <lineage>
        <taxon>Bacteria</taxon>
        <taxon>Bacillati</taxon>
        <taxon>Bacillota</taxon>
        <taxon>Clostridia</taxon>
        <taxon>Thermoanaerobacterales</taxon>
        <taxon>Thermoanaerobacteraceae</taxon>
        <taxon>Thermacetogenium</taxon>
    </lineage>
</organism>
<dbReference type="PROSITE" id="PS51881">
    <property type="entry name" value="OCT"/>
    <property type="match status" value="1"/>
</dbReference>
<gene>
    <name evidence="12" type="ORF">XD66_0582</name>
</gene>
<dbReference type="InterPro" id="IPR036346">
    <property type="entry name" value="GTP-bd_prot_GTP1/OBG_C_sf"/>
</dbReference>
<comment type="cofactor">
    <cofactor evidence="1">
        <name>Mg(2+)</name>
        <dbReference type="ChEBI" id="CHEBI:18420"/>
    </cofactor>
</comment>
<dbReference type="Pfam" id="PF01018">
    <property type="entry name" value="GTP1_OBG"/>
    <property type="match status" value="1"/>
</dbReference>
<dbReference type="FunFam" id="2.70.210.12:FF:000001">
    <property type="entry name" value="GTPase Obg"/>
    <property type="match status" value="1"/>
</dbReference>
<dbReference type="EMBL" id="LGFO01000053">
    <property type="protein sequence ID" value="KUK36704.1"/>
    <property type="molecule type" value="Genomic_DNA"/>
</dbReference>
<feature type="domain" description="OBG-type G" evidence="9">
    <location>
        <begin position="158"/>
        <end position="326"/>
    </location>
</feature>
<evidence type="ECO:0000313" key="13">
    <source>
        <dbReference type="Proteomes" id="UP000053326"/>
    </source>
</evidence>
<dbReference type="NCBIfam" id="NF008955">
    <property type="entry name" value="PRK12297.1"/>
    <property type="match status" value="1"/>
</dbReference>
<evidence type="ECO:0000256" key="7">
    <source>
        <dbReference type="ARBA" id="ARBA00022842"/>
    </source>
</evidence>
<dbReference type="InterPro" id="IPR006074">
    <property type="entry name" value="GTP1-OBG_CS"/>
</dbReference>
<dbReference type="SUPFAM" id="SSF52540">
    <property type="entry name" value="P-loop containing nucleoside triphosphate hydrolases"/>
    <property type="match status" value="1"/>
</dbReference>
<dbReference type="NCBIfam" id="TIGR02729">
    <property type="entry name" value="Obg_CgtA"/>
    <property type="match status" value="1"/>
</dbReference>
<dbReference type="PRINTS" id="PR00326">
    <property type="entry name" value="GTP1OBG"/>
</dbReference>
<evidence type="ECO:0000256" key="8">
    <source>
        <dbReference type="ARBA" id="ARBA00023134"/>
    </source>
</evidence>
<dbReference type="NCBIfam" id="NF008956">
    <property type="entry name" value="PRK12299.1"/>
    <property type="match status" value="1"/>
</dbReference>
<name>A0A101FGR2_9THEO</name>
<evidence type="ECO:0000256" key="1">
    <source>
        <dbReference type="ARBA" id="ARBA00001946"/>
    </source>
</evidence>
<accession>A0A101FGR2</accession>
<dbReference type="GO" id="GO:0005525">
    <property type="term" value="F:GTP binding"/>
    <property type="evidence" value="ECO:0007669"/>
    <property type="project" value="UniProtKB-KW"/>
</dbReference>
<evidence type="ECO:0000256" key="2">
    <source>
        <dbReference type="ARBA" id="ARBA00007699"/>
    </source>
</evidence>
<dbReference type="InterPro" id="IPR027417">
    <property type="entry name" value="P-loop_NTPase"/>
</dbReference>
<dbReference type="InterPro" id="IPR045086">
    <property type="entry name" value="OBG_GTPase"/>
</dbReference>
<dbReference type="GO" id="GO:0000287">
    <property type="term" value="F:magnesium ion binding"/>
    <property type="evidence" value="ECO:0007669"/>
    <property type="project" value="InterPro"/>
</dbReference>
<dbReference type="GO" id="GO:0042254">
    <property type="term" value="P:ribosome biogenesis"/>
    <property type="evidence" value="ECO:0007669"/>
    <property type="project" value="UniProtKB-UniRule"/>
</dbReference>
<dbReference type="Pfam" id="PF01926">
    <property type="entry name" value="MMR_HSR1"/>
    <property type="match status" value="1"/>
</dbReference>
<dbReference type="Pfam" id="PF09269">
    <property type="entry name" value="DUF1967"/>
    <property type="match status" value="1"/>
</dbReference>
<dbReference type="PROSITE" id="PS51710">
    <property type="entry name" value="G_OBG"/>
    <property type="match status" value="1"/>
</dbReference>
<dbReference type="Gene3D" id="3.30.300.350">
    <property type="entry name" value="GTP-binding protein OBG, C-terminal domain"/>
    <property type="match status" value="1"/>
</dbReference>
<dbReference type="SUPFAM" id="SSF102741">
    <property type="entry name" value="Obg GTP-binding protein C-terminal domain"/>
    <property type="match status" value="1"/>
</dbReference>
<evidence type="ECO:0000256" key="5">
    <source>
        <dbReference type="ARBA" id="ARBA00022741"/>
    </source>
</evidence>
<dbReference type="Gene3D" id="2.70.210.12">
    <property type="entry name" value="GTP1/OBG domain"/>
    <property type="match status" value="1"/>
</dbReference>
<dbReference type="PIRSF" id="PIRSF002401">
    <property type="entry name" value="GTP_bd_Obg/CgtA"/>
    <property type="match status" value="1"/>
</dbReference>
<comment type="similarity">
    <text evidence="2">Belongs to the TRAFAC class OBG-HflX-like GTPase superfamily. OBG GTPase family.</text>
</comment>
<dbReference type="NCBIfam" id="NF008954">
    <property type="entry name" value="PRK12296.1"/>
    <property type="match status" value="1"/>
</dbReference>
<dbReference type="PANTHER" id="PTHR11702">
    <property type="entry name" value="DEVELOPMENTALLY REGULATED GTP-BINDING PROTEIN-RELATED"/>
    <property type="match status" value="1"/>
</dbReference>
<feature type="domain" description="OCT" evidence="10">
    <location>
        <begin position="347"/>
        <end position="424"/>
    </location>
</feature>
<dbReference type="InterPro" id="IPR036726">
    <property type="entry name" value="GTP1_OBG_dom_sf"/>
</dbReference>
<dbReference type="InterPro" id="IPR006169">
    <property type="entry name" value="GTP1_OBG_dom"/>
</dbReference>
<evidence type="ECO:0000259" key="11">
    <source>
        <dbReference type="PROSITE" id="PS51883"/>
    </source>
</evidence>
<dbReference type="PANTHER" id="PTHR11702:SF31">
    <property type="entry name" value="MITOCHONDRIAL RIBOSOME-ASSOCIATED GTPASE 2"/>
    <property type="match status" value="1"/>
</dbReference>
<feature type="non-terminal residue" evidence="12">
    <location>
        <position position="1"/>
    </location>
</feature>
<dbReference type="HAMAP" id="MF_01454">
    <property type="entry name" value="GTPase_Obg"/>
    <property type="match status" value="1"/>
</dbReference>
<dbReference type="InterPro" id="IPR014100">
    <property type="entry name" value="GTP-bd_Obg/CgtA"/>
</dbReference>
<dbReference type="InterPro" id="IPR031167">
    <property type="entry name" value="G_OBG"/>
</dbReference>
<evidence type="ECO:0000313" key="12">
    <source>
        <dbReference type="EMBL" id="KUK36704.1"/>
    </source>
</evidence>
<dbReference type="CDD" id="cd01898">
    <property type="entry name" value="Obg"/>
    <property type="match status" value="1"/>
</dbReference>
<dbReference type="PATRIC" id="fig|85874.4.peg.1737"/>
<feature type="domain" description="Obg" evidence="11">
    <location>
        <begin position="1"/>
        <end position="157"/>
    </location>
</feature>
<evidence type="ECO:0000259" key="10">
    <source>
        <dbReference type="PROSITE" id="PS51881"/>
    </source>
</evidence>
<keyword evidence="7" id="KW-0460">Magnesium</keyword>
<evidence type="ECO:0000256" key="3">
    <source>
        <dbReference type="ARBA" id="ARBA00022490"/>
    </source>
</evidence>
<keyword evidence="8" id="KW-0342">GTP-binding</keyword>
<dbReference type="GO" id="GO:0003924">
    <property type="term" value="F:GTPase activity"/>
    <property type="evidence" value="ECO:0007669"/>
    <property type="project" value="InterPro"/>
</dbReference>
<protein>
    <submittedName>
        <fullName evidence="12">GTPase obg</fullName>
    </submittedName>
</protein>
<comment type="caution">
    <text evidence="12">The sequence shown here is derived from an EMBL/GenBank/DDBJ whole genome shotgun (WGS) entry which is preliminary data.</text>
</comment>
<evidence type="ECO:0000256" key="6">
    <source>
        <dbReference type="ARBA" id="ARBA00022801"/>
    </source>
</evidence>
<evidence type="ECO:0000259" key="9">
    <source>
        <dbReference type="PROSITE" id="PS51710"/>
    </source>
</evidence>
<keyword evidence="4" id="KW-0479">Metal-binding</keyword>
<dbReference type="Proteomes" id="UP000053326">
    <property type="component" value="Unassembled WGS sequence"/>
</dbReference>
<reference evidence="13" key="1">
    <citation type="journal article" date="2015" name="MBio">
        <title>Genome-Resolved Metagenomic Analysis Reveals Roles for Candidate Phyla and Other Microbial Community Members in Biogeochemical Transformations in Oil Reservoirs.</title>
        <authorList>
            <person name="Hu P."/>
            <person name="Tom L."/>
            <person name="Singh A."/>
            <person name="Thomas B.C."/>
            <person name="Baker B.J."/>
            <person name="Piceno Y.M."/>
            <person name="Andersen G.L."/>
            <person name="Banfield J.F."/>
        </authorList>
    </citation>
    <scope>NUCLEOTIDE SEQUENCE [LARGE SCALE GENOMIC DNA]</scope>
</reference>
<dbReference type="PROSITE" id="PS00905">
    <property type="entry name" value="GTP1_OBG"/>
    <property type="match status" value="1"/>
</dbReference>
<sequence>MFYDYAKIYVKAGDGGNGAVAFRREKYVPAGGPCGGDGGRGGDVVLVADRNLHTLNDFRYRKHYKAERGEHGRGKDQHGRKGEDLIVRVPVGTVVRDAEGAFCVDLHRHGQRAVVARGGKGGRGNARFASPQFRAPRFAEKGDPGEERWLELELKLLADVGLVGYPNAGKSSLLGRISAARPKVAGYPFTTLNPNLGVAQAGERSFVVADLPGLIEGAHEGAGLGFRFLRHVERTRVLVLVVDTAGTEGRDPRDDVKVIRRELRLYNPELAERPLVIAANKMDVPAAGEKLALLREEFPDIKIYPISALWGRGVDELLYGLAGILEEEEEKEEVSAPPAEEVRVTTVADRDEGGFAVTRDEDGFRVVGKGIERLAARLDLENPDALRYFHHMLRLMGVDDALRRQGIAPGDTVSIGDLEFEWEE</sequence>
<dbReference type="InterPro" id="IPR015349">
    <property type="entry name" value="OCT_dom"/>
</dbReference>
<dbReference type="Gene3D" id="3.40.50.300">
    <property type="entry name" value="P-loop containing nucleotide triphosphate hydrolases"/>
    <property type="match status" value="1"/>
</dbReference>
<dbReference type="PROSITE" id="PS51883">
    <property type="entry name" value="OBG"/>
    <property type="match status" value="1"/>
</dbReference>
<evidence type="ECO:0000256" key="4">
    <source>
        <dbReference type="ARBA" id="ARBA00022723"/>
    </source>
</evidence>
<dbReference type="NCBIfam" id="TIGR03595">
    <property type="entry name" value="Obg_CgtA_exten"/>
    <property type="match status" value="1"/>
</dbReference>
<keyword evidence="6" id="KW-0378">Hydrolase</keyword>